<sequence>MNKKNQKKLYVTITMDVDPDANIAVEGSITPVSPEMDRRISIRETRWGLYILFRIADILDLPLTVFWEARTLNLVNLTWPELINAYRQKKNCEHGCHGYRHEDYDGKKSGQKLSFEETKALIGKASNIISRTFGCRPAGFRAPYCRLTDNLIKALGTFSFQYDASITVKQDKSPPKPYQIGEESEGQIREIPLYQGRDSKGEPVSGYLWQLFEGNRTPDQYLSLVQGTARKFPGCMLQIAIHPWHLRANKKNQSPARIGKAGVSKLWYFLKKLQKIPNVELVTVSEYLGL</sequence>
<dbReference type="GO" id="GO:0016810">
    <property type="term" value="F:hydrolase activity, acting on carbon-nitrogen (but not peptide) bonds"/>
    <property type="evidence" value="ECO:0007669"/>
    <property type="project" value="InterPro"/>
</dbReference>
<comment type="caution">
    <text evidence="2">The sequence shown here is derived from an EMBL/GenBank/DDBJ whole genome shotgun (WGS) entry which is preliminary data.</text>
</comment>
<organism evidence="2 3">
    <name type="scientific">candidate division MSBL1 archaeon SCGC-AAA382A20</name>
    <dbReference type="NCBI Taxonomy" id="1698280"/>
    <lineage>
        <taxon>Archaea</taxon>
        <taxon>Methanobacteriati</taxon>
        <taxon>Methanobacteriota</taxon>
        <taxon>candidate division MSBL1</taxon>
    </lineage>
</organism>
<name>A0A133VM77_9EURY</name>
<proteinExistence type="predicted"/>
<protein>
    <recommendedName>
        <fullName evidence="1">NodB homology domain-containing protein</fullName>
    </recommendedName>
</protein>
<dbReference type="PANTHER" id="PTHR47561">
    <property type="entry name" value="POLYSACCHARIDE DEACETYLASE FAMILY PROTEIN (AFU_ORTHOLOGUE AFUA_6G05030)"/>
    <property type="match status" value="1"/>
</dbReference>
<dbReference type="AlphaFoldDB" id="A0A133VM77"/>
<dbReference type="GO" id="GO:0005975">
    <property type="term" value="P:carbohydrate metabolic process"/>
    <property type="evidence" value="ECO:0007669"/>
    <property type="project" value="InterPro"/>
</dbReference>
<gene>
    <name evidence="2" type="ORF">AKJ51_00995</name>
</gene>
<dbReference type="Proteomes" id="UP000070263">
    <property type="component" value="Unassembled WGS sequence"/>
</dbReference>
<evidence type="ECO:0000313" key="2">
    <source>
        <dbReference type="EMBL" id="KXB07552.1"/>
    </source>
</evidence>
<evidence type="ECO:0000313" key="3">
    <source>
        <dbReference type="Proteomes" id="UP000070263"/>
    </source>
</evidence>
<reference evidence="2 3" key="1">
    <citation type="journal article" date="2016" name="Sci. Rep.">
        <title>Metabolic traits of an uncultured archaeal lineage -MSBL1- from brine pools of the Red Sea.</title>
        <authorList>
            <person name="Mwirichia R."/>
            <person name="Alam I."/>
            <person name="Rashid M."/>
            <person name="Vinu M."/>
            <person name="Ba-Alawi W."/>
            <person name="Anthony Kamau A."/>
            <person name="Kamanda Ngugi D."/>
            <person name="Goker M."/>
            <person name="Klenk H.P."/>
            <person name="Bajic V."/>
            <person name="Stingl U."/>
        </authorList>
    </citation>
    <scope>NUCLEOTIDE SEQUENCE [LARGE SCALE GENOMIC DNA]</scope>
    <source>
        <strain evidence="2">SCGC-AAA382A20</strain>
    </source>
</reference>
<accession>A0A133VM77</accession>
<dbReference type="Gene3D" id="3.20.20.370">
    <property type="entry name" value="Glycoside hydrolase/deacetylase"/>
    <property type="match status" value="1"/>
</dbReference>
<dbReference type="PANTHER" id="PTHR47561:SF1">
    <property type="entry name" value="POLYSACCHARIDE DEACETYLASE FAMILY PROTEIN (AFU_ORTHOLOGUE AFUA_6G05030)"/>
    <property type="match status" value="1"/>
</dbReference>
<dbReference type="InterPro" id="IPR002509">
    <property type="entry name" value="NODB_dom"/>
</dbReference>
<feature type="domain" description="NodB homology" evidence="1">
    <location>
        <begin position="62"/>
        <end position="157"/>
    </location>
</feature>
<evidence type="ECO:0000259" key="1">
    <source>
        <dbReference type="Pfam" id="PF01522"/>
    </source>
</evidence>
<dbReference type="EMBL" id="LHYE01000006">
    <property type="protein sequence ID" value="KXB07552.1"/>
    <property type="molecule type" value="Genomic_DNA"/>
</dbReference>
<keyword evidence="3" id="KW-1185">Reference proteome</keyword>
<dbReference type="Pfam" id="PF01522">
    <property type="entry name" value="Polysacc_deac_1"/>
    <property type="match status" value="1"/>
</dbReference>
<dbReference type="InterPro" id="IPR011330">
    <property type="entry name" value="Glyco_hydro/deAcase_b/a-brl"/>
</dbReference>
<dbReference type="SUPFAM" id="SSF88713">
    <property type="entry name" value="Glycoside hydrolase/deacetylase"/>
    <property type="match status" value="1"/>
</dbReference>